<dbReference type="Proteomes" id="UP000314251">
    <property type="component" value="Unassembled WGS sequence"/>
</dbReference>
<keyword evidence="1" id="KW-1133">Transmembrane helix</keyword>
<feature type="transmembrane region" description="Helical" evidence="1">
    <location>
        <begin position="93"/>
        <end position="114"/>
    </location>
</feature>
<keyword evidence="1" id="KW-0472">Membrane</keyword>
<comment type="caution">
    <text evidence="2">The sequence shown here is derived from an EMBL/GenBank/DDBJ whole genome shotgun (WGS) entry which is preliminary data.</text>
</comment>
<keyword evidence="3" id="KW-1185">Reference proteome</keyword>
<accession>A0A5N6ATR6</accession>
<dbReference type="RefSeq" id="WP_139665801.1">
    <property type="nucleotide sequence ID" value="NZ_VDLY02000001.1"/>
</dbReference>
<evidence type="ECO:0000256" key="1">
    <source>
        <dbReference type="SAM" id="Phobius"/>
    </source>
</evidence>
<organism evidence="2 3">
    <name type="scientific">Streptomyces mimosae</name>
    <dbReference type="NCBI Taxonomy" id="2586635"/>
    <lineage>
        <taxon>Bacteria</taxon>
        <taxon>Bacillati</taxon>
        <taxon>Actinomycetota</taxon>
        <taxon>Actinomycetes</taxon>
        <taxon>Kitasatosporales</taxon>
        <taxon>Streptomycetaceae</taxon>
        <taxon>Streptomyces</taxon>
    </lineage>
</organism>
<evidence type="ECO:0000313" key="2">
    <source>
        <dbReference type="EMBL" id="KAB8171118.1"/>
    </source>
</evidence>
<dbReference type="OrthoDB" id="4224232at2"/>
<sequence length="122" mass="12835">MRIAIGDVVRVRSDQTLGMVVSITNTGGGAVLHLHTNGRGSLTVSPRAVEHVARVRDRMSTPRAVVTLVVIVIALVIAIANGNEIHGLGAAPLMSVFVAFASFLTIGGLLVHVVNRPRTVRV</sequence>
<gene>
    <name evidence="2" type="ORF">FH607_002025</name>
</gene>
<evidence type="ECO:0000313" key="3">
    <source>
        <dbReference type="Proteomes" id="UP000314251"/>
    </source>
</evidence>
<dbReference type="AlphaFoldDB" id="A0A5N6ATR6"/>
<reference evidence="2" key="1">
    <citation type="submission" date="2019-10" db="EMBL/GenBank/DDBJ databases">
        <title>Nonomuraea sp. nov., isolated from Phyllanthus amarus.</title>
        <authorList>
            <person name="Klykleung N."/>
            <person name="Tanasupawat S."/>
        </authorList>
    </citation>
    <scope>NUCLEOTIDE SEQUENCE [LARGE SCALE GENOMIC DNA]</scope>
    <source>
        <strain evidence="2">3MP-10</strain>
    </source>
</reference>
<keyword evidence="1" id="KW-0812">Transmembrane</keyword>
<name>A0A5N6ATR6_9ACTN</name>
<protein>
    <submittedName>
        <fullName evidence="2">Uncharacterized protein</fullName>
    </submittedName>
</protein>
<dbReference type="EMBL" id="VDLY02000001">
    <property type="protein sequence ID" value="KAB8171118.1"/>
    <property type="molecule type" value="Genomic_DNA"/>
</dbReference>
<feature type="transmembrane region" description="Helical" evidence="1">
    <location>
        <begin position="64"/>
        <end position="81"/>
    </location>
</feature>
<proteinExistence type="predicted"/>